<feature type="compositionally biased region" description="Acidic residues" evidence="1">
    <location>
        <begin position="32"/>
        <end position="47"/>
    </location>
</feature>
<reference evidence="3" key="1">
    <citation type="submission" date="2020-10" db="EMBL/GenBank/DDBJ databases">
        <title>Taxonomic study of unclassified bacteria belonging to the class Ktedonobacteria.</title>
        <authorList>
            <person name="Yabe S."/>
            <person name="Wang C.M."/>
            <person name="Zheng Y."/>
            <person name="Sakai Y."/>
            <person name="Cavaletti L."/>
            <person name="Monciardini P."/>
            <person name="Donadio S."/>
        </authorList>
    </citation>
    <scope>NUCLEOTIDE SEQUENCE</scope>
    <source>
        <strain evidence="3">SOSP1-1</strain>
    </source>
</reference>
<feature type="compositionally biased region" description="Basic and acidic residues" evidence="1">
    <location>
        <begin position="76"/>
        <end position="91"/>
    </location>
</feature>
<evidence type="ECO:0000256" key="2">
    <source>
        <dbReference type="SAM" id="Phobius"/>
    </source>
</evidence>
<keyword evidence="2" id="KW-1133">Transmembrane helix</keyword>
<name>A0A8J3MR49_9CHLR</name>
<feature type="compositionally biased region" description="Basic and acidic residues" evidence="1">
    <location>
        <begin position="101"/>
        <end position="110"/>
    </location>
</feature>
<accession>A0A8J3MR49</accession>
<organism evidence="3 4">
    <name type="scientific">Ktedonospora formicarum</name>
    <dbReference type="NCBI Taxonomy" id="2778364"/>
    <lineage>
        <taxon>Bacteria</taxon>
        <taxon>Bacillati</taxon>
        <taxon>Chloroflexota</taxon>
        <taxon>Ktedonobacteria</taxon>
        <taxon>Ktedonobacterales</taxon>
        <taxon>Ktedonobacteraceae</taxon>
        <taxon>Ktedonospora</taxon>
    </lineage>
</organism>
<feature type="compositionally biased region" description="Polar residues" evidence="1">
    <location>
        <begin position="205"/>
        <end position="240"/>
    </location>
</feature>
<keyword evidence="4" id="KW-1185">Reference proteome</keyword>
<comment type="caution">
    <text evidence="3">The sequence shown here is derived from an EMBL/GenBank/DDBJ whole genome shotgun (WGS) entry which is preliminary data.</text>
</comment>
<feature type="transmembrane region" description="Helical" evidence="2">
    <location>
        <begin position="169"/>
        <end position="193"/>
    </location>
</feature>
<feature type="region of interest" description="Disordered" evidence="1">
    <location>
        <begin position="205"/>
        <end position="257"/>
    </location>
</feature>
<protein>
    <submittedName>
        <fullName evidence="3">Uncharacterized protein</fullName>
    </submittedName>
</protein>
<dbReference type="RefSeq" id="WP_220194045.1">
    <property type="nucleotide sequence ID" value="NZ_BNJF01000001.1"/>
</dbReference>
<gene>
    <name evidence="3" type="ORF">KSX_28280</name>
</gene>
<dbReference type="AlphaFoldDB" id="A0A8J3MR49"/>
<keyword evidence="2" id="KW-0812">Transmembrane</keyword>
<feature type="compositionally biased region" description="Low complexity" evidence="1">
    <location>
        <begin position="49"/>
        <end position="64"/>
    </location>
</feature>
<evidence type="ECO:0000256" key="1">
    <source>
        <dbReference type="SAM" id="MobiDB-lite"/>
    </source>
</evidence>
<feature type="transmembrane region" description="Helical" evidence="2">
    <location>
        <begin position="132"/>
        <end position="149"/>
    </location>
</feature>
<dbReference type="EMBL" id="BNJF01000001">
    <property type="protein sequence ID" value="GHO44665.1"/>
    <property type="molecule type" value="Genomic_DNA"/>
</dbReference>
<dbReference type="Proteomes" id="UP000612362">
    <property type="component" value="Unassembled WGS sequence"/>
</dbReference>
<evidence type="ECO:0000313" key="3">
    <source>
        <dbReference type="EMBL" id="GHO44665.1"/>
    </source>
</evidence>
<keyword evidence="2" id="KW-0472">Membrane</keyword>
<feature type="region of interest" description="Disordered" evidence="1">
    <location>
        <begin position="1"/>
        <end position="123"/>
    </location>
</feature>
<proteinExistence type="predicted"/>
<feature type="compositionally biased region" description="Polar residues" evidence="1">
    <location>
        <begin position="1"/>
        <end position="10"/>
    </location>
</feature>
<evidence type="ECO:0000313" key="4">
    <source>
        <dbReference type="Proteomes" id="UP000612362"/>
    </source>
</evidence>
<sequence>MSQDSQEYTVSTGRSGRRRRTRTNRPTLVQNDELDQETVTDTEEGETQSESSVALAEAEAPVSEAKPRRSFFSRVGKSEDQATTSKEEATRARLARATHGKGAEEKEKAPAPKTTANARPGTRPASGFKTRWIIGMALYLLVANFAGLYETQAIKNLGLERLVTNFNLFGLSMKLTTSTLTYLVTLVILLVVLARFDLIPRSLTGNTATRGKQTSGRSSSSPATPKAPQQTIRQGVSGESDSLYREYRTTQRRSKKR</sequence>